<evidence type="ECO:0000256" key="5">
    <source>
        <dbReference type="ARBA" id="ARBA00022909"/>
    </source>
</evidence>
<evidence type="ECO:0000256" key="3">
    <source>
        <dbReference type="ARBA" id="ARBA00005708"/>
    </source>
</evidence>
<keyword evidence="6" id="KW-0456">Lyase</keyword>
<protein>
    <recommendedName>
        <fullName evidence="4">dihydroneopterin aldolase</fullName>
        <ecNumber evidence="4">4.1.2.25</ecNumber>
    </recommendedName>
    <alternativeName>
        <fullName evidence="7">7,8-dihydroneopterin aldolase</fullName>
    </alternativeName>
</protein>
<dbReference type="InterPro" id="IPR043133">
    <property type="entry name" value="GTP-CH-I_C/QueF"/>
</dbReference>
<sequence>MESEARIEIRRLRVKTFIGVPDEERADAQELRVSLLIEPRVGFAAMEDEIDRTIDYAVLAAGIQELALARPRKLIETLASDIAVLVLENPQAASVEVVLEKFILPQTDCVAVRLKASKDA</sequence>
<evidence type="ECO:0000256" key="1">
    <source>
        <dbReference type="ARBA" id="ARBA00001353"/>
    </source>
</evidence>
<comment type="catalytic activity">
    <reaction evidence="1">
        <text>7,8-dihydroneopterin = 6-hydroxymethyl-7,8-dihydropterin + glycolaldehyde</text>
        <dbReference type="Rhea" id="RHEA:10540"/>
        <dbReference type="ChEBI" id="CHEBI:17001"/>
        <dbReference type="ChEBI" id="CHEBI:17071"/>
        <dbReference type="ChEBI" id="CHEBI:44841"/>
        <dbReference type="EC" id="4.1.2.25"/>
    </reaction>
</comment>
<dbReference type="PANTHER" id="PTHR42844:SF1">
    <property type="entry name" value="DIHYDRONEOPTERIN ALDOLASE 1-RELATED"/>
    <property type="match status" value="1"/>
</dbReference>
<name>A0ABT3G7I5_9BACT</name>
<dbReference type="PANTHER" id="PTHR42844">
    <property type="entry name" value="DIHYDRONEOPTERIN ALDOLASE 1-RELATED"/>
    <property type="match status" value="1"/>
</dbReference>
<evidence type="ECO:0000313" key="9">
    <source>
        <dbReference type="EMBL" id="MCW1915419.1"/>
    </source>
</evidence>
<feature type="domain" description="Dihydroneopterin aldolase/epimerase" evidence="8">
    <location>
        <begin position="7"/>
        <end position="116"/>
    </location>
</feature>
<evidence type="ECO:0000256" key="7">
    <source>
        <dbReference type="ARBA" id="ARBA00032903"/>
    </source>
</evidence>
<dbReference type="NCBIfam" id="TIGR00526">
    <property type="entry name" value="folB_dom"/>
    <property type="match status" value="1"/>
</dbReference>
<dbReference type="Proteomes" id="UP001165653">
    <property type="component" value="Unassembled WGS sequence"/>
</dbReference>
<comment type="pathway">
    <text evidence="2">Cofactor biosynthesis; tetrahydrofolate biosynthesis; 2-amino-4-hydroxy-6-hydroxymethyl-7,8-dihydropteridine diphosphate from 7,8-dihydroneopterin triphosphate: step 3/4.</text>
</comment>
<evidence type="ECO:0000256" key="2">
    <source>
        <dbReference type="ARBA" id="ARBA00005013"/>
    </source>
</evidence>
<dbReference type="InterPro" id="IPR006156">
    <property type="entry name" value="Dihydroneopterin_aldolase"/>
</dbReference>
<dbReference type="InterPro" id="IPR006157">
    <property type="entry name" value="FolB_dom"/>
</dbReference>
<dbReference type="SMART" id="SM00905">
    <property type="entry name" value="FolB"/>
    <property type="match status" value="1"/>
</dbReference>
<dbReference type="RefSeq" id="WP_264514968.1">
    <property type="nucleotide sequence ID" value="NZ_JAPDDR010000009.1"/>
</dbReference>
<dbReference type="SUPFAM" id="SSF55620">
    <property type="entry name" value="Tetrahydrobiopterin biosynthesis enzymes-like"/>
    <property type="match status" value="1"/>
</dbReference>
<evidence type="ECO:0000259" key="8">
    <source>
        <dbReference type="SMART" id="SM00905"/>
    </source>
</evidence>
<evidence type="ECO:0000256" key="4">
    <source>
        <dbReference type="ARBA" id="ARBA00013043"/>
    </source>
</evidence>
<dbReference type="Pfam" id="PF02152">
    <property type="entry name" value="FolB"/>
    <property type="match status" value="1"/>
</dbReference>
<comment type="caution">
    <text evidence="9">The sequence shown here is derived from an EMBL/GenBank/DDBJ whole genome shotgun (WGS) entry which is preliminary data.</text>
</comment>
<keyword evidence="10" id="KW-1185">Reference proteome</keyword>
<reference evidence="9" key="1">
    <citation type="submission" date="2022-10" db="EMBL/GenBank/DDBJ databases">
        <title>Luteolibacter sp. GHJ8, whole genome shotgun sequencing project.</title>
        <authorList>
            <person name="Zhao G."/>
            <person name="Shen L."/>
        </authorList>
    </citation>
    <scope>NUCLEOTIDE SEQUENCE</scope>
    <source>
        <strain evidence="9">GHJ8</strain>
    </source>
</reference>
<evidence type="ECO:0000313" key="10">
    <source>
        <dbReference type="Proteomes" id="UP001165653"/>
    </source>
</evidence>
<dbReference type="EC" id="4.1.2.25" evidence="4"/>
<dbReference type="Gene3D" id="3.30.1130.10">
    <property type="match status" value="1"/>
</dbReference>
<keyword evidence="5" id="KW-0289">Folate biosynthesis</keyword>
<evidence type="ECO:0000256" key="6">
    <source>
        <dbReference type="ARBA" id="ARBA00023239"/>
    </source>
</evidence>
<organism evidence="9 10">
    <name type="scientific">Luteolibacter rhizosphaerae</name>
    <dbReference type="NCBI Taxonomy" id="2989719"/>
    <lineage>
        <taxon>Bacteria</taxon>
        <taxon>Pseudomonadati</taxon>
        <taxon>Verrucomicrobiota</taxon>
        <taxon>Verrucomicrobiia</taxon>
        <taxon>Verrucomicrobiales</taxon>
        <taxon>Verrucomicrobiaceae</taxon>
        <taxon>Luteolibacter</taxon>
    </lineage>
</organism>
<accession>A0ABT3G7I5</accession>
<gene>
    <name evidence="9" type="ORF">OJ996_17675</name>
</gene>
<proteinExistence type="inferred from homology"/>
<comment type="similarity">
    <text evidence="3">Belongs to the DHNA family.</text>
</comment>
<dbReference type="EMBL" id="JAPDDR010000009">
    <property type="protein sequence ID" value="MCW1915419.1"/>
    <property type="molecule type" value="Genomic_DNA"/>
</dbReference>